<dbReference type="STRING" id="1172194.WQQ_07820"/>
<keyword evidence="2" id="KW-1185">Reference proteome</keyword>
<dbReference type="OrthoDB" id="345573at2"/>
<proteinExistence type="predicted"/>
<dbReference type="PANTHER" id="PTHR37946">
    <property type="entry name" value="SLL1969 PROTEIN"/>
    <property type="match status" value="1"/>
</dbReference>
<reference evidence="1 2" key="1">
    <citation type="journal article" date="2012" name="J. Bacteriol.">
        <title>Genome Sequence of n-Alkane-Degrading Hydrocarboniphaga effusa Strain AP103T (ATCC BAA-332T).</title>
        <authorList>
            <person name="Chang H.K."/>
            <person name="Zylstra G.J."/>
            <person name="Chae J.C."/>
        </authorList>
    </citation>
    <scope>NUCLEOTIDE SEQUENCE [LARGE SCALE GENOMIC DNA]</scope>
    <source>
        <strain evidence="1 2">AP103</strain>
    </source>
</reference>
<sequence>MSDHELPHVAAPPPGLLALEARALLEAARFTFIGPKLRGIPQGTGQPVMIIPGFGTNDMATLPLRSALIKLGFNAYGWDFGTNLGMRSKIKTGLVRRLEQLNEHYDAPITLVGWSLGGVFAREIARHQPQLIKRVITLGSPINGHPDANNMVTLFRIANRGKPVKTDIEGFIKRRIPPPVPCTAIYTRRDGIVTWSCALETEAEHTESVEVHGSHMGLVFNRQVLKVIAERLVQA</sequence>
<dbReference type="PANTHER" id="PTHR37946:SF1">
    <property type="entry name" value="SLL1969 PROTEIN"/>
    <property type="match status" value="1"/>
</dbReference>
<protein>
    <recommendedName>
        <fullName evidence="3">AB hydrolase-1 domain-containing protein</fullName>
    </recommendedName>
</protein>
<dbReference type="AlphaFoldDB" id="I8TAC2"/>
<dbReference type="EMBL" id="AKGD01000001">
    <property type="protein sequence ID" value="EIT70645.1"/>
    <property type="molecule type" value="Genomic_DNA"/>
</dbReference>
<dbReference type="PATRIC" id="fig|1172194.4.peg.749"/>
<name>I8TAC2_9GAMM</name>
<dbReference type="Proteomes" id="UP000003704">
    <property type="component" value="Unassembled WGS sequence"/>
</dbReference>
<comment type="caution">
    <text evidence="1">The sequence shown here is derived from an EMBL/GenBank/DDBJ whole genome shotgun (WGS) entry which is preliminary data.</text>
</comment>
<gene>
    <name evidence="1" type="ORF">WQQ_07820</name>
</gene>
<dbReference type="SUPFAM" id="SSF53474">
    <property type="entry name" value="alpha/beta-Hydrolases"/>
    <property type="match status" value="1"/>
</dbReference>
<dbReference type="InterPro" id="IPR029058">
    <property type="entry name" value="AB_hydrolase_fold"/>
</dbReference>
<evidence type="ECO:0008006" key="3">
    <source>
        <dbReference type="Google" id="ProtNLM"/>
    </source>
</evidence>
<accession>I8TAC2</accession>
<dbReference type="RefSeq" id="WP_007183738.1">
    <property type="nucleotide sequence ID" value="NZ_AKGD01000001.1"/>
</dbReference>
<dbReference type="Gene3D" id="3.40.50.1820">
    <property type="entry name" value="alpha/beta hydrolase"/>
    <property type="match status" value="1"/>
</dbReference>
<evidence type="ECO:0000313" key="1">
    <source>
        <dbReference type="EMBL" id="EIT70645.1"/>
    </source>
</evidence>
<organism evidence="1 2">
    <name type="scientific">Hydrocarboniphaga effusa AP103</name>
    <dbReference type="NCBI Taxonomy" id="1172194"/>
    <lineage>
        <taxon>Bacteria</taxon>
        <taxon>Pseudomonadati</taxon>
        <taxon>Pseudomonadota</taxon>
        <taxon>Gammaproteobacteria</taxon>
        <taxon>Nevskiales</taxon>
        <taxon>Nevskiaceae</taxon>
        <taxon>Hydrocarboniphaga</taxon>
    </lineage>
</organism>
<evidence type="ECO:0000313" key="2">
    <source>
        <dbReference type="Proteomes" id="UP000003704"/>
    </source>
</evidence>